<comment type="similarity">
    <text evidence="2">Belongs to the krueppel C2H2-type zinc-finger protein family.</text>
</comment>
<protein>
    <recommendedName>
        <fullName evidence="12">C2H2-type domain-containing protein</fullName>
    </recommendedName>
</protein>
<feature type="region of interest" description="Disordered" evidence="11">
    <location>
        <begin position="532"/>
        <end position="686"/>
    </location>
</feature>
<evidence type="ECO:0000259" key="12">
    <source>
        <dbReference type="PROSITE" id="PS50157"/>
    </source>
</evidence>
<dbReference type="AlphaFoldDB" id="A0A9W8IJZ7"/>
<dbReference type="GO" id="GO:0005634">
    <property type="term" value="C:nucleus"/>
    <property type="evidence" value="ECO:0007669"/>
    <property type="project" value="UniProtKB-SubCell"/>
</dbReference>
<feature type="compositionally biased region" description="Polar residues" evidence="11">
    <location>
        <begin position="203"/>
        <end position="215"/>
    </location>
</feature>
<sequence>MESMFNLVPMFFYSMQHSATATDHHPPKPVANAYYQDSPSAHSAAGVAASNSIMGSWPGGDSQQYQQACNTDTACSSPLDTPLAKIMQQQHATSVAGANGVSGGSGGEPIVATAHPTPPQSAASHGFSNAHNPDAWRAYQNPYHQGIPVPGAYSAAAFASPISSGMPTGLDNGSFEHSAATADYYYANNGHPHQAQHQHPGQLTHSSSGTMSAHQPNGIADMHQLHYQQSHAQAIGQYHHSQQQTQQQQQQHGQDQHQHHHHSQQQQHHHQQQQSSQQQHGIHPHDPSSVSQFDHATAAAVSAAAGNQHYMGDFGHGMYAGAQEIASAPASVMHLPPIDPASSLSRHNSYFSMAGSPGNNFDPMSAAAVAAAAAAAASAGPYSPHPAGQSQYMTAAAARGQQPYPSTMMIGRFNMGGMPSNSGPGAVPTPPPPASSMQSQHQPPPLGSSGSSMSVPSTPTRPIGMSRMNSHGQSSTTQRKRYLCTVCQKMFARPSTLSTHMHSHTGEKPYECTWDGCEKRFSVMSNLRRHQRIHERQRQKYANVQQQQHGQMQPTDPMASGDESSDESTTPLASQMHAVAAHGHHHRHQHHMSPPPGFNQPPMLASHAQGGMSASLGMHHHSLPSLHHPHQQQHQQQQPHPHHHQHHLMAPVASHQQQHYQHYQHQQPQPSMSDALTKHSVGPNSIHEDSATVVMSANEESVPMLNGASTASTNTISPTTPQSSGLKE</sequence>
<feature type="compositionally biased region" description="Polar residues" evidence="11">
    <location>
        <begin position="540"/>
        <end position="554"/>
    </location>
</feature>
<keyword evidence="8" id="KW-0804">Transcription</keyword>
<name>A0A9W8IJZ7_9FUNG</name>
<organism evidence="13 14">
    <name type="scientific">Coemansia aciculifera</name>
    <dbReference type="NCBI Taxonomy" id="417176"/>
    <lineage>
        <taxon>Eukaryota</taxon>
        <taxon>Fungi</taxon>
        <taxon>Fungi incertae sedis</taxon>
        <taxon>Zoopagomycota</taxon>
        <taxon>Kickxellomycotina</taxon>
        <taxon>Kickxellomycetes</taxon>
        <taxon>Kickxellales</taxon>
        <taxon>Kickxellaceae</taxon>
        <taxon>Coemansia</taxon>
    </lineage>
</organism>
<proteinExistence type="inferred from homology"/>
<reference evidence="13" key="1">
    <citation type="submission" date="2022-07" db="EMBL/GenBank/DDBJ databases">
        <title>Phylogenomic reconstructions and comparative analyses of Kickxellomycotina fungi.</title>
        <authorList>
            <person name="Reynolds N.K."/>
            <person name="Stajich J.E."/>
            <person name="Barry K."/>
            <person name="Grigoriev I.V."/>
            <person name="Crous P."/>
            <person name="Smith M.E."/>
        </authorList>
    </citation>
    <scope>NUCLEOTIDE SEQUENCE</scope>
    <source>
        <strain evidence="13">RSA 476</strain>
    </source>
</reference>
<evidence type="ECO:0000256" key="6">
    <source>
        <dbReference type="ARBA" id="ARBA00022833"/>
    </source>
</evidence>
<feature type="compositionally biased region" description="Polar residues" evidence="11">
    <location>
        <begin position="467"/>
        <end position="477"/>
    </location>
</feature>
<evidence type="ECO:0000256" key="4">
    <source>
        <dbReference type="ARBA" id="ARBA00022737"/>
    </source>
</evidence>
<dbReference type="SMART" id="SM00355">
    <property type="entry name" value="ZnF_C2H2"/>
    <property type="match status" value="2"/>
</dbReference>
<dbReference type="Gene3D" id="3.30.160.60">
    <property type="entry name" value="Classic Zinc Finger"/>
    <property type="match status" value="2"/>
</dbReference>
<keyword evidence="7" id="KW-0805">Transcription regulation</keyword>
<keyword evidence="4" id="KW-0677">Repeat</keyword>
<feature type="compositionally biased region" description="Polar residues" evidence="11">
    <location>
        <begin position="707"/>
        <end position="728"/>
    </location>
</feature>
<accession>A0A9W8IJZ7</accession>
<keyword evidence="3" id="KW-0479">Metal-binding</keyword>
<feature type="region of interest" description="Disordered" evidence="11">
    <location>
        <begin position="705"/>
        <end position="728"/>
    </location>
</feature>
<dbReference type="Pfam" id="PF00096">
    <property type="entry name" value="zf-C2H2"/>
    <property type="match status" value="2"/>
</dbReference>
<feature type="compositionally biased region" description="Low complexity" evidence="11">
    <location>
        <begin position="435"/>
        <end position="458"/>
    </location>
</feature>
<evidence type="ECO:0000256" key="10">
    <source>
        <dbReference type="PROSITE-ProRule" id="PRU00042"/>
    </source>
</evidence>
<comment type="caution">
    <text evidence="13">The sequence shown here is derived from an EMBL/GenBank/DDBJ whole genome shotgun (WGS) entry which is preliminary data.</text>
</comment>
<feature type="region of interest" description="Disordered" evidence="11">
    <location>
        <begin position="411"/>
        <end position="477"/>
    </location>
</feature>
<evidence type="ECO:0000313" key="14">
    <source>
        <dbReference type="Proteomes" id="UP001140074"/>
    </source>
</evidence>
<feature type="region of interest" description="Disordered" evidence="11">
    <location>
        <begin position="96"/>
        <end position="133"/>
    </location>
</feature>
<evidence type="ECO:0000256" key="1">
    <source>
        <dbReference type="ARBA" id="ARBA00004123"/>
    </source>
</evidence>
<evidence type="ECO:0000256" key="2">
    <source>
        <dbReference type="ARBA" id="ARBA00006991"/>
    </source>
</evidence>
<dbReference type="InterPro" id="IPR036236">
    <property type="entry name" value="Znf_C2H2_sf"/>
</dbReference>
<evidence type="ECO:0000256" key="7">
    <source>
        <dbReference type="ARBA" id="ARBA00023015"/>
    </source>
</evidence>
<evidence type="ECO:0000256" key="9">
    <source>
        <dbReference type="ARBA" id="ARBA00023242"/>
    </source>
</evidence>
<evidence type="ECO:0000256" key="3">
    <source>
        <dbReference type="ARBA" id="ARBA00022723"/>
    </source>
</evidence>
<dbReference type="InterPro" id="IPR013087">
    <property type="entry name" value="Znf_C2H2_type"/>
</dbReference>
<dbReference type="PROSITE" id="PS50157">
    <property type="entry name" value="ZINC_FINGER_C2H2_2"/>
    <property type="match status" value="2"/>
</dbReference>
<dbReference type="PROSITE" id="PS00028">
    <property type="entry name" value="ZINC_FINGER_C2H2_1"/>
    <property type="match status" value="2"/>
</dbReference>
<dbReference type="Proteomes" id="UP001140074">
    <property type="component" value="Unassembled WGS sequence"/>
</dbReference>
<feature type="compositionally biased region" description="Polar residues" evidence="11">
    <location>
        <begin position="120"/>
        <end position="131"/>
    </location>
</feature>
<keyword evidence="9" id="KW-0539">Nucleus</keyword>
<evidence type="ECO:0000256" key="8">
    <source>
        <dbReference type="ARBA" id="ARBA00023163"/>
    </source>
</evidence>
<dbReference type="PANTHER" id="PTHR14196">
    <property type="entry name" value="ODD-SKIPPED - RELATED"/>
    <property type="match status" value="1"/>
</dbReference>
<keyword evidence="6" id="KW-0862">Zinc</keyword>
<comment type="subcellular location">
    <subcellularLocation>
        <location evidence="1">Nucleus</location>
    </subcellularLocation>
</comment>
<feature type="region of interest" description="Disordered" evidence="11">
    <location>
        <begin position="230"/>
        <end position="292"/>
    </location>
</feature>
<dbReference type="SUPFAM" id="SSF57667">
    <property type="entry name" value="beta-beta-alpha zinc fingers"/>
    <property type="match status" value="1"/>
</dbReference>
<feature type="compositionally biased region" description="Low complexity" evidence="11">
    <location>
        <begin position="237"/>
        <end position="253"/>
    </location>
</feature>
<keyword evidence="5 10" id="KW-0863">Zinc-finger</keyword>
<dbReference type="FunFam" id="3.30.160.60:FF:000761">
    <property type="entry name" value="Zinc finger protein 449"/>
    <property type="match status" value="1"/>
</dbReference>
<evidence type="ECO:0000256" key="11">
    <source>
        <dbReference type="SAM" id="MobiDB-lite"/>
    </source>
</evidence>
<evidence type="ECO:0000256" key="5">
    <source>
        <dbReference type="ARBA" id="ARBA00022771"/>
    </source>
</evidence>
<dbReference type="GO" id="GO:0000981">
    <property type="term" value="F:DNA-binding transcription factor activity, RNA polymerase II-specific"/>
    <property type="evidence" value="ECO:0007669"/>
    <property type="project" value="TreeGrafter"/>
</dbReference>
<dbReference type="FunFam" id="3.30.160.60:FF:000358">
    <property type="entry name" value="zinc finger protein 24"/>
    <property type="match status" value="1"/>
</dbReference>
<feature type="compositionally biased region" description="Low complexity" evidence="11">
    <location>
        <begin position="655"/>
        <end position="670"/>
    </location>
</feature>
<dbReference type="GO" id="GO:0000977">
    <property type="term" value="F:RNA polymerase II transcription regulatory region sequence-specific DNA binding"/>
    <property type="evidence" value="ECO:0007669"/>
    <property type="project" value="TreeGrafter"/>
</dbReference>
<feature type="compositionally biased region" description="Basic residues" evidence="11">
    <location>
        <begin position="618"/>
        <end position="631"/>
    </location>
</feature>
<evidence type="ECO:0000313" key="13">
    <source>
        <dbReference type="EMBL" id="KAJ2865859.1"/>
    </source>
</evidence>
<keyword evidence="14" id="KW-1185">Reference proteome</keyword>
<dbReference type="GO" id="GO:0008270">
    <property type="term" value="F:zinc ion binding"/>
    <property type="evidence" value="ECO:0007669"/>
    <property type="project" value="UniProtKB-KW"/>
</dbReference>
<feature type="domain" description="C2H2-type" evidence="12">
    <location>
        <begin position="482"/>
        <end position="509"/>
    </location>
</feature>
<dbReference type="EMBL" id="JANBUY010000050">
    <property type="protein sequence ID" value="KAJ2865859.1"/>
    <property type="molecule type" value="Genomic_DNA"/>
</dbReference>
<feature type="compositionally biased region" description="Basic residues" evidence="11">
    <location>
        <begin position="582"/>
        <end position="591"/>
    </location>
</feature>
<feature type="region of interest" description="Disordered" evidence="11">
    <location>
        <begin position="188"/>
        <end position="216"/>
    </location>
</feature>
<feature type="compositionally biased region" description="Low complexity" evidence="11">
    <location>
        <begin position="188"/>
        <end position="202"/>
    </location>
</feature>
<feature type="domain" description="C2H2-type" evidence="12">
    <location>
        <begin position="510"/>
        <end position="539"/>
    </location>
</feature>
<gene>
    <name evidence="13" type="ORF">GGH94_001929</name>
</gene>
<dbReference type="InterPro" id="IPR050717">
    <property type="entry name" value="C2H2-ZF_Transcription_Reg"/>
</dbReference>
<dbReference type="PANTHER" id="PTHR14196:SF0">
    <property type="entry name" value="PROTEIN BOWEL"/>
    <property type="match status" value="1"/>
</dbReference>
<feature type="compositionally biased region" description="Basic residues" evidence="11">
    <location>
        <begin position="258"/>
        <end position="271"/>
    </location>
</feature>